<dbReference type="InterPro" id="IPR003170">
    <property type="entry name" value="MurB"/>
</dbReference>
<dbReference type="SUPFAM" id="SSF56176">
    <property type="entry name" value="FAD-binding/transporter-associated domain-like"/>
    <property type="match status" value="1"/>
</dbReference>
<keyword evidence="7 16" id="KW-0285">Flavoprotein</keyword>
<dbReference type="GO" id="GO:0071949">
    <property type="term" value="F:FAD binding"/>
    <property type="evidence" value="ECO:0007669"/>
    <property type="project" value="InterPro"/>
</dbReference>
<dbReference type="GO" id="GO:0009252">
    <property type="term" value="P:peptidoglycan biosynthetic process"/>
    <property type="evidence" value="ECO:0007669"/>
    <property type="project" value="UniProtKB-UniRule"/>
</dbReference>
<comment type="pathway">
    <text evidence="4 16">Cell wall biogenesis; peptidoglycan biosynthesis.</text>
</comment>
<evidence type="ECO:0000256" key="10">
    <source>
        <dbReference type="ARBA" id="ARBA00022960"/>
    </source>
</evidence>
<comment type="catalytic activity">
    <reaction evidence="15 16">
        <text>UDP-N-acetyl-alpha-D-muramate + NADP(+) = UDP-N-acetyl-3-O-(1-carboxyvinyl)-alpha-D-glucosamine + NADPH + H(+)</text>
        <dbReference type="Rhea" id="RHEA:12248"/>
        <dbReference type="ChEBI" id="CHEBI:15378"/>
        <dbReference type="ChEBI" id="CHEBI:57783"/>
        <dbReference type="ChEBI" id="CHEBI:58349"/>
        <dbReference type="ChEBI" id="CHEBI:68483"/>
        <dbReference type="ChEBI" id="CHEBI:70757"/>
        <dbReference type="EC" id="1.3.1.98"/>
    </reaction>
</comment>
<dbReference type="RefSeq" id="WP_054494329.1">
    <property type="nucleotide sequence ID" value="NZ_BBZA01000292.1"/>
</dbReference>
<dbReference type="Gene3D" id="3.30.465.10">
    <property type="match status" value="1"/>
</dbReference>
<dbReference type="EMBL" id="BBZA01000292">
    <property type="protein sequence ID" value="GAP64610.1"/>
    <property type="molecule type" value="Genomic_DNA"/>
</dbReference>
<dbReference type="InterPro" id="IPR016167">
    <property type="entry name" value="FAD-bd_PCMH_sub1"/>
</dbReference>
<dbReference type="PANTHER" id="PTHR21071">
    <property type="entry name" value="UDP-N-ACETYLENOLPYRUVOYLGLUCOSAMINE REDUCTASE"/>
    <property type="match status" value="1"/>
</dbReference>
<protein>
    <recommendedName>
        <fullName evidence="16">UDP-N-acetylenolpyruvoylglucosamine reductase</fullName>
        <ecNumber evidence="16">1.3.1.98</ecNumber>
    </recommendedName>
    <alternativeName>
        <fullName evidence="16">UDP-N-acetylmuramate dehydrogenase</fullName>
    </alternativeName>
</protein>
<comment type="cofactor">
    <cofactor evidence="1 16">
        <name>FAD</name>
        <dbReference type="ChEBI" id="CHEBI:57692"/>
    </cofactor>
</comment>
<sequence length="328" mass="36569">MNAKKRSSGPRRWASRETLSKRDLVRVIFHNAFEDRLKQDEPLAPYTSWRVGGPAEWFLRVDDTDELIKAVHTAHRAKVPYRVIGGGSNILVSDKGVRGLVILNRARKYRLRPEGDYIAMIVDSGVSLPWLAGQLIREGVAGLEWAIGIPGTVGGAVVQNAGAWGYETADVVRAVQVMDPDGTIRTLKAEEMDFGYRHSMILDIEPYKRPVVLRALFALRRDDPEAIKQRAQRFMRLRSESQPRQASGGSTFKNPPGDYAGRLIEAAGLKGYKIGGARVSEQHANFIVTEEGVTAADIRALIEHIQQVVKEKFGVELEPEVEFVGEWD</sequence>
<evidence type="ECO:0000256" key="6">
    <source>
        <dbReference type="ARBA" id="ARBA00022618"/>
    </source>
</evidence>
<evidence type="ECO:0000256" key="13">
    <source>
        <dbReference type="ARBA" id="ARBA00023306"/>
    </source>
</evidence>
<evidence type="ECO:0000256" key="12">
    <source>
        <dbReference type="ARBA" id="ARBA00023002"/>
    </source>
</evidence>
<evidence type="ECO:0000313" key="22">
    <source>
        <dbReference type="Proteomes" id="UP000050502"/>
    </source>
</evidence>
<dbReference type="GO" id="GO:0071555">
    <property type="term" value="P:cell wall organization"/>
    <property type="evidence" value="ECO:0007669"/>
    <property type="project" value="UniProtKB-KW"/>
</dbReference>
<dbReference type="Proteomes" id="UP000050502">
    <property type="component" value="Unassembled WGS sequence"/>
</dbReference>
<dbReference type="HAMAP" id="MF_00037">
    <property type="entry name" value="MurB"/>
    <property type="match status" value="1"/>
</dbReference>
<evidence type="ECO:0000256" key="8">
    <source>
        <dbReference type="ARBA" id="ARBA00022827"/>
    </source>
</evidence>
<dbReference type="SUPFAM" id="SSF56194">
    <property type="entry name" value="Uridine diphospho-N-Acetylenolpyruvylglucosamine reductase, MurB, C-terminal domain"/>
    <property type="match status" value="1"/>
</dbReference>
<keyword evidence="13 16" id="KW-0131">Cell cycle</keyword>
<evidence type="ECO:0000256" key="15">
    <source>
        <dbReference type="ARBA" id="ARBA00048914"/>
    </source>
</evidence>
<dbReference type="OrthoDB" id="9804753at2"/>
<dbReference type="Gene3D" id="3.30.43.10">
    <property type="entry name" value="Uridine Diphospho-n-acetylenolpyruvylglucosamine Reductase, domain 2"/>
    <property type="match status" value="1"/>
</dbReference>
<keyword evidence="10 16" id="KW-0133">Cell shape</keyword>
<dbReference type="AlphaFoldDB" id="A0A0M9UE17"/>
<feature type="active site" description="Proton donor" evidence="16">
    <location>
        <position position="250"/>
    </location>
</feature>
<dbReference type="InterPro" id="IPR016166">
    <property type="entry name" value="FAD-bd_PCMH"/>
</dbReference>
<feature type="active site" evidence="16">
    <location>
        <position position="320"/>
    </location>
</feature>
<evidence type="ECO:0000313" key="21">
    <source>
        <dbReference type="Proteomes" id="UP000037784"/>
    </source>
</evidence>
<evidence type="ECO:0000313" key="20">
    <source>
        <dbReference type="EMBL" id="KPL87201.1"/>
    </source>
</evidence>
<evidence type="ECO:0000256" key="1">
    <source>
        <dbReference type="ARBA" id="ARBA00001974"/>
    </source>
</evidence>
<keyword evidence="11 16" id="KW-0573">Peptidoglycan synthesis</keyword>
<keyword evidence="6 16" id="KW-0132">Cell division</keyword>
<evidence type="ECO:0000256" key="16">
    <source>
        <dbReference type="HAMAP-Rule" id="MF_00037"/>
    </source>
</evidence>
<dbReference type="PANTHER" id="PTHR21071:SF4">
    <property type="entry name" value="UDP-N-ACETYLENOLPYRUVOYLGLUCOSAMINE REDUCTASE"/>
    <property type="match status" value="1"/>
</dbReference>
<dbReference type="GO" id="GO:0051301">
    <property type="term" value="P:cell division"/>
    <property type="evidence" value="ECO:0007669"/>
    <property type="project" value="UniProtKB-KW"/>
</dbReference>
<keyword evidence="5 16" id="KW-0963">Cytoplasm</keyword>
<dbReference type="InterPro" id="IPR011601">
    <property type="entry name" value="MurB_C"/>
</dbReference>
<dbReference type="GO" id="GO:0005829">
    <property type="term" value="C:cytosol"/>
    <property type="evidence" value="ECO:0007669"/>
    <property type="project" value="TreeGrafter"/>
</dbReference>
<dbReference type="InterPro" id="IPR036318">
    <property type="entry name" value="FAD-bd_PCMH-like_sf"/>
</dbReference>
<dbReference type="NCBIfam" id="TIGR00179">
    <property type="entry name" value="murB"/>
    <property type="match status" value="1"/>
</dbReference>
<comment type="function">
    <text evidence="2 16">Cell wall formation.</text>
</comment>
<feature type="active site" evidence="16">
    <location>
        <position position="197"/>
    </location>
</feature>
<proteinExistence type="inferred from homology"/>
<dbReference type="InterPro" id="IPR006094">
    <property type="entry name" value="Oxid_FAD_bind_N"/>
</dbReference>
<dbReference type="InterPro" id="IPR016169">
    <property type="entry name" value="FAD-bd_PCMH_sub2"/>
</dbReference>
<comment type="caution">
    <text evidence="19">The sequence shown here is derived from an EMBL/GenBank/DDBJ whole genome shotgun (WGS) entry which is preliminary data.</text>
</comment>
<feature type="domain" description="FAD-binding PCMH-type" evidence="18">
    <location>
        <begin position="50"/>
        <end position="222"/>
    </location>
</feature>
<evidence type="ECO:0000256" key="4">
    <source>
        <dbReference type="ARBA" id="ARBA00004752"/>
    </source>
</evidence>
<dbReference type="GO" id="GO:0008360">
    <property type="term" value="P:regulation of cell shape"/>
    <property type="evidence" value="ECO:0007669"/>
    <property type="project" value="UniProtKB-KW"/>
</dbReference>
<dbReference type="NCBIfam" id="NF010480">
    <property type="entry name" value="PRK13905.1"/>
    <property type="match status" value="1"/>
</dbReference>
<dbReference type="InParanoid" id="A0A0M9UE17"/>
<evidence type="ECO:0000256" key="7">
    <source>
        <dbReference type="ARBA" id="ARBA00022630"/>
    </source>
</evidence>
<dbReference type="InterPro" id="IPR036635">
    <property type="entry name" value="MurB_C_sf"/>
</dbReference>
<dbReference type="PATRIC" id="fig|872965.6.peg.2828"/>
<evidence type="ECO:0000256" key="9">
    <source>
        <dbReference type="ARBA" id="ARBA00022857"/>
    </source>
</evidence>
<keyword evidence="8 16" id="KW-0274">FAD</keyword>
<evidence type="ECO:0000313" key="19">
    <source>
        <dbReference type="EMBL" id="GAP64610.1"/>
    </source>
</evidence>
<organism evidence="19 21">
    <name type="scientific">Ardenticatena maritima</name>
    <dbReference type="NCBI Taxonomy" id="872965"/>
    <lineage>
        <taxon>Bacteria</taxon>
        <taxon>Bacillati</taxon>
        <taxon>Chloroflexota</taxon>
        <taxon>Ardenticatenia</taxon>
        <taxon>Ardenticatenales</taxon>
        <taxon>Ardenticatenaceae</taxon>
        <taxon>Ardenticatena</taxon>
    </lineage>
</organism>
<gene>
    <name evidence="16 19" type="primary">murB</name>
    <name evidence="19" type="ORF">ARMA_3033</name>
    <name evidence="20" type="ORF">SE16_11840</name>
</gene>
<name>A0A0M9UE17_9CHLR</name>
<accession>A0A0M9UE17</accession>
<evidence type="ECO:0000256" key="2">
    <source>
        <dbReference type="ARBA" id="ARBA00003921"/>
    </source>
</evidence>
<dbReference type="Gene3D" id="3.90.78.10">
    <property type="entry name" value="UDP-N-acetylenolpyruvoylglucosamine reductase, C-terminal domain"/>
    <property type="match status" value="1"/>
</dbReference>
<dbReference type="STRING" id="872965.SE16_11840"/>
<evidence type="ECO:0000256" key="17">
    <source>
        <dbReference type="SAM" id="MobiDB-lite"/>
    </source>
</evidence>
<dbReference type="EC" id="1.3.1.98" evidence="16"/>
<evidence type="ECO:0000256" key="5">
    <source>
        <dbReference type="ARBA" id="ARBA00022490"/>
    </source>
</evidence>
<evidence type="ECO:0000256" key="14">
    <source>
        <dbReference type="ARBA" id="ARBA00023316"/>
    </source>
</evidence>
<dbReference type="GO" id="GO:0008762">
    <property type="term" value="F:UDP-N-acetylmuramate dehydrogenase activity"/>
    <property type="evidence" value="ECO:0007669"/>
    <property type="project" value="UniProtKB-UniRule"/>
</dbReference>
<feature type="compositionally biased region" description="Polar residues" evidence="17">
    <location>
        <begin position="240"/>
        <end position="253"/>
    </location>
</feature>
<dbReference type="Pfam" id="PF02873">
    <property type="entry name" value="MurB_C"/>
    <property type="match status" value="1"/>
</dbReference>
<comment type="similarity">
    <text evidence="16">Belongs to the MurB family.</text>
</comment>
<keyword evidence="14 16" id="KW-0961">Cell wall biogenesis/degradation</keyword>
<reference evidence="21" key="3">
    <citation type="submission" date="2015-08" db="EMBL/GenBank/DDBJ databases">
        <title>Draft Genome Sequence of a Heterotrophic Facultative Anaerobic Bacterium Ardenticatena maritima Strain 110S.</title>
        <authorList>
            <person name="Kawaichi S."/>
            <person name="Yoshida T."/>
            <person name="Sako Y."/>
            <person name="Nakamura R."/>
        </authorList>
    </citation>
    <scope>NUCLEOTIDE SEQUENCE [LARGE SCALE GENOMIC DNA]</scope>
    <source>
        <strain evidence="21">110S</strain>
    </source>
</reference>
<dbReference type="Proteomes" id="UP000037784">
    <property type="component" value="Unassembled WGS sequence"/>
</dbReference>
<dbReference type="FunCoup" id="A0A0M9UE17">
    <property type="interactions" value="309"/>
</dbReference>
<keyword evidence="21" id="KW-1185">Reference proteome</keyword>
<keyword evidence="9 16" id="KW-0521">NADP</keyword>
<feature type="region of interest" description="Disordered" evidence="17">
    <location>
        <begin position="238"/>
        <end position="258"/>
    </location>
</feature>
<evidence type="ECO:0000259" key="18">
    <source>
        <dbReference type="PROSITE" id="PS51387"/>
    </source>
</evidence>
<comment type="subcellular location">
    <subcellularLocation>
        <location evidence="3 16">Cytoplasm</location>
    </subcellularLocation>
</comment>
<reference evidence="20 22" key="2">
    <citation type="submission" date="2015-07" db="EMBL/GenBank/DDBJ databases">
        <title>Whole genome sequence of Ardenticatena maritima DSM 23922.</title>
        <authorList>
            <person name="Hemp J."/>
            <person name="Ward L.M."/>
            <person name="Pace L.A."/>
            <person name="Fischer W.W."/>
        </authorList>
    </citation>
    <scope>NUCLEOTIDE SEQUENCE [LARGE SCALE GENOMIC DNA]</scope>
    <source>
        <strain evidence="20 22">110S</strain>
    </source>
</reference>
<dbReference type="UniPathway" id="UPA00219"/>
<dbReference type="PROSITE" id="PS51387">
    <property type="entry name" value="FAD_PCMH"/>
    <property type="match status" value="1"/>
</dbReference>
<evidence type="ECO:0000256" key="11">
    <source>
        <dbReference type="ARBA" id="ARBA00022984"/>
    </source>
</evidence>
<dbReference type="EMBL" id="LGKN01000006">
    <property type="protein sequence ID" value="KPL87201.1"/>
    <property type="molecule type" value="Genomic_DNA"/>
</dbReference>
<keyword evidence="12 16" id="KW-0560">Oxidoreductase</keyword>
<reference evidence="19 21" key="1">
    <citation type="journal article" date="2015" name="Genome Announc.">
        <title>Draft Genome Sequence of a Heterotrophic Facultative Anaerobic Thermophilic Bacterium, Ardenticatena maritima Strain 110ST.</title>
        <authorList>
            <person name="Kawaichi S."/>
            <person name="Yoshida T."/>
            <person name="Sako Y."/>
            <person name="Nakamura R."/>
        </authorList>
    </citation>
    <scope>NUCLEOTIDE SEQUENCE [LARGE SCALE GENOMIC DNA]</scope>
    <source>
        <strain evidence="19 21">110S</strain>
    </source>
</reference>
<dbReference type="Pfam" id="PF01565">
    <property type="entry name" value="FAD_binding_4"/>
    <property type="match status" value="1"/>
</dbReference>
<evidence type="ECO:0000256" key="3">
    <source>
        <dbReference type="ARBA" id="ARBA00004496"/>
    </source>
</evidence>